<gene>
    <name evidence="6" type="ORF">METZ01_LOCUS123836</name>
</gene>
<sequence>MVDKKKTKSKTKTKTKAKRKVVSGVAHIVSSFNNTIITISDDNGNALAWSSAGLKGFKGSRKSTPFAAQIAAEDVGNKAKEYGLKSLRVEVSGPGSGRESALRSLQSIGYVITSIKDVTPIPHNGCRPKKRRRV</sequence>
<dbReference type="InterPro" id="IPR036967">
    <property type="entry name" value="Ribosomal_uS11_sf"/>
</dbReference>
<comment type="similarity">
    <text evidence="1">Belongs to the universal ribosomal protein uS11 family.</text>
</comment>
<evidence type="ECO:0000313" key="6">
    <source>
        <dbReference type="EMBL" id="SVA70982.1"/>
    </source>
</evidence>
<dbReference type="Pfam" id="PF00411">
    <property type="entry name" value="Ribosomal_S11"/>
    <property type="match status" value="1"/>
</dbReference>
<name>A0A381Y2P8_9ZZZZ</name>
<dbReference type="GO" id="GO:0005840">
    <property type="term" value="C:ribosome"/>
    <property type="evidence" value="ECO:0007669"/>
    <property type="project" value="UniProtKB-KW"/>
</dbReference>
<evidence type="ECO:0000256" key="4">
    <source>
        <dbReference type="ARBA" id="ARBA00022980"/>
    </source>
</evidence>
<dbReference type="PROSITE" id="PS00054">
    <property type="entry name" value="RIBOSOMAL_S11"/>
    <property type="match status" value="1"/>
</dbReference>
<reference evidence="6" key="1">
    <citation type="submission" date="2018-05" db="EMBL/GenBank/DDBJ databases">
        <authorList>
            <person name="Lanie J.A."/>
            <person name="Ng W.-L."/>
            <person name="Kazmierczak K.M."/>
            <person name="Andrzejewski T.M."/>
            <person name="Davidsen T.M."/>
            <person name="Wayne K.J."/>
            <person name="Tettelin H."/>
            <person name="Glass J.I."/>
            <person name="Rusch D."/>
            <person name="Podicherti R."/>
            <person name="Tsui H.-C.T."/>
            <person name="Winkler M.E."/>
        </authorList>
    </citation>
    <scope>NUCLEOTIDE SEQUENCE</scope>
</reference>
<evidence type="ECO:0000256" key="3">
    <source>
        <dbReference type="ARBA" id="ARBA00022884"/>
    </source>
</evidence>
<dbReference type="PIRSF" id="PIRSF002131">
    <property type="entry name" value="Ribosomal_S11"/>
    <property type="match status" value="1"/>
</dbReference>
<dbReference type="GO" id="GO:0006412">
    <property type="term" value="P:translation"/>
    <property type="evidence" value="ECO:0007669"/>
    <property type="project" value="InterPro"/>
</dbReference>
<keyword evidence="5" id="KW-0687">Ribonucleoprotein</keyword>
<dbReference type="AlphaFoldDB" id="A0A381Y2P8"/>
<dbReference type="GO" id="GO:1990904">
    <property type="term" value="C:ribonucleoprotein complex"/>
    <property type="evidence" value="ECO:0007669"/>
    <property type="project" value="UniProtKB-KW"/>
</dbReference>
<protein>
    <recommendedName>
        <fullName evidence="7">30S ribosomal protein S11</fullName>
    </recommendedName>
</protein>
<dbReference type="PANTHER" id="PTHR11759">
    <property type="entry name" value="40S RIBOSOMAL PROTEIN S14/30S RIBOSOMAL PROTEIN S11"/>
    <property type="match status" value="1"/>
</dbReference>
<evidence type="ECO:0008006" key="7">
    <source>
        <dbReference type="Google" id="ProtNLM"/>
    </source>
</evidence>
<dbReference type="NCBIfam" id="TIGR03632">
    <property type="entry name" value="uS11_bact"/>
    <property type="match status" value="1"/>
</dbReference>
<keyword evidence="3" id="KW-0694">RNA-binding</keyword>
<evidence type="ECO:0000256" key="5">
    <source>
        <dbReference type="ARBA" id="ARBA00023274"/>
    </source>
</evidence>
<keyword evidence="2" id="KW-0699">rRNA-binding</keyword>
<evidence type="ECO:0000256" key="2">
    <source>
        <dbReference type="ARBA" id="ARBA00022730"/>
    </source>
</evidence>
<keyword evidence="4" id="KW-0689">Ribosomal protein</keyword>
<dbReference type="SUPFAM" id="SSF53137">
    <property type="entry name" value="Translational machinery components"/>
    <property type="match status" value="1"/>
</dbReference>
<dbReference type="Gene3D" id="3.30.420.80">
    <property type="entry name" value="Ribosomal protein S11"/>
    <property type="match status" value="1"/>
</dbReference>
<organism evidence="6">
    <name type="scientific">marine metagenome</name>
    <dbReference type="NCBI Taxonomy" id="408172"/>
    <lineage>
        <taxon>unclassified sequences</taxon>
        <taxon>metagenomes</taxon>
        <taxon>ecological metagenomes</taxon>
    </lineage>
</organism>
<dbReference type="InterPro" id="IPR018102">
    <property type="entry name" value="Ribosomal_uS11_CS"/>
</dbReference>
<evidence type="ECO:0000256" key="1">
    <source>
        <dbReference type="ARBA" id="ARBA00006194"/>
    </source>
</evidence>
<dbReference type="InterPro" id="IPR019981">
    <property type="entry name" value="Ribosomal_uS11_bac-type"/>
</dbReference>
<dbReference type="FunFam" id="3.30.420.80:FF:000001">
    <property type="entry name" value="30S ribosomal protein S11"/>
    <property type="match status" value="1"/>
</dbReference>
<dbReference type="GO" id="GO:0003735">
    <property type="term" value="F:structural constituent of ribosome"/>
    <property type="evidence" value="ECO:0007669"/>
    <property type="project" value="InterPro"/>
</dbReference>
<proteinExistence type="inferred from homology"/>
<dbReference type="InterPro" id="IPR001971">
    <property type="entry name" value="Ribosomal_uS11"/>
</dbReference>
<dbReference type="EMBL" id="UINC01017201">
    <property type="protein sequence ID" value="SVA70982.1"/>
    <property type="molecule type" value="Genomic_DNA"/>
</dbReference>
<dbReference type="HAMAP" id="MF_01310">
    <property type="entry name" value="Ribosomal_uS11"/>
    <property type="match status" value="1"/>
</dbReference>
<dbReference type="GO" id="GO:0019843">
    <property type="term" value="F:rRNA binding"/>
    <property type="evidence" value="ECO:0007669"/>
    <property type="project" value="UniProtKB-KW"/>
</dbReference>
<dbReference type="NCBIfam" id="NF003698">
    <property type="entry name" value="PRK05309.1"/>
    <property type="match status" value="1"/>
</dbReference>
<accession>A0A381Y2P8</accession>